<dbReference type="GO" id="GO:0004721">
    <property type="term" value="F:phosphoprotein phosphatase activity"/>
    <property type="evidence" value="ECO:0007669"/>
    <property type="project" value="InterPro"/>
</dbReference>
<evidence type="ECO:0000313" key="3">
    <source>
        <dbReference type="Proteomes" id="UP000183447"/>
    </source>
</evidence>
<organism evidence="2 3">
    <name type="scientific">Devosia enhydra</name>
    <dbReference type="NCBI Taxonomy" id="665118"/>
    <lineage>
        <taxon>Bacteria</taxon>
        <taxon>Pseudomonadati</taxon>
        <taxon>Pseudomonadota</taxon>
        <taxon>Alphaproteobacteria</taxon>
        <taxon>Hyphomicrobiales</taxon>
        <taxon>Devosiaceae</taxon>
        <taxon>Devosia</taxon>
    </lineage>
</organism>
<accession>A0A1K2HZK2</accession>
<dbReference type="Gene3D" id="3.90.190.10">
    <property type="entry name" value="Protein tyrosine phosphatase superfamily"/>
    <property type="match status" value="1"/>
</dbReference>
<dbReference type="PROSITE" id="PS50056">
    <property type="entry name" value="TYR_PHOSPHATASE_2"/>
    <property type="match status" value="1"/>
</dbReference>
<dbReference type="STRING" id="665118.SAMN02983003_2670"/>
<dbReference type="InterPro" id="IPR016130">
    <property type="entry name" value="Tyr_Pase_AS"/>
</dbReference>
<dbReference type="EMBL" id="FPKU01000002">
    <property type="protein sequence ID" value="SFZ85505.1"/>
    <property type="molecule type" value="Genomic_DNA"/>
</dbReference>
<dbReference type="PROSITE" id="PS00383">
    <property type="entry name" value="TYR_PHOSPHATASE_1"/>
    <property type="match status" value="1"/>
</dbReference>
<dbReference type="AlphaFoldDB" id="A0A1K2HZK2"/>
<dbReference type="InterPro" id="IPR026893">
    <property type="entry name" value="Tyr/Ser_Pase_IphP-type"/>
</dbReference>
<gene>
    <name evidence="2" type="ORF">SAMN02983003_2670</name>
</gene>
<dbReference type="InterPro" id="IPR000387">
    <property type="entry name" value="Tyr_Pase_dom"/>
</dbReference>
<sequence>MLDAPSPLLPSLGNFRDLGGLPLGSGGRVRSSRLYRSPRLTGLAEADLATLDGYGIVALVDFRGRAEAEAAPVALSPQLMSRRIGLPIEPQAGARIRALEAFGEVSHEAAHAIMVESYRAYVTDHADTYARFIRLVAEADGAVVFHCSAGKDRTGFAAALVLAALGVPEDAILADYLRTNRDWQPPVDIGGVPASYRRALLGVDEAYLAAAFAVLNRDHGGAEHFARAALGGSEEAFARFRAVLTEH</sequence>
<dbReference type="Proteomes" id="UP000183447">
    <property type="component" value="Unassembled WGS sequence"/>
</dbReference>
<keyword evidence="3" id="KW-1185">Reference proteome</keyword>
<dbReference type="OrthoDB" id="1188001at2"/>
<proteinExistence type="predicted"/>
<reference evidence="2 3" key="1">
    <citation type="submission" date="2016-11" db="EMBL/GenBank/DDBJ databases">
        <authorList>
            <person name="Jaros S."/>
            <person name="Januszkiewicz K."/>
            <person name="Wedrychowicz H."/>
        </authorList>
    </citation>
    <scope>NUCLEOTIDE SEQUENCE [LARGE SCALE GENOMIC DNA]</scope>
    <source>
        <strain evidence="2 3">ATCC 23634</strain>
    </source>
</reference>
<protein>
    <submittedName>
        <fullName evidence="2">Protein-tyrosine phosphatase</fullName>
    </submittedName>
</protein>
<dbReference type="Pfam" id="PF13350">
    <property type="entry name" value="Y_phosphatase3"/>
    <property type="match status" value="1"/>
</dbReference>
<dbReference type="RefSeq" id="WP_072343826.1">
    <property type="nucleotide sequence ID" value="NZ_FPKU01000002.1"/>
</dbReference>
<dbReference type="InterPro" id="IPR029021">
    <property type="entry name" value="Prot-tyrosine_phosphatase-like"/>
</dbReference>
<feature type="domain" description="Tyrosine specific protein phosphatases" evidence="1">
    <location>
        <begin position="130"/>
        <end position="181"/>
    </location>
</feature>
<evidence type="ECO:0000259" key="1">
    <source>
        <dbReference type="PROSITE" id="PS50056"/>
    </source>
</evidence>
<evidence type="ECO:0000313" key="2">
    <source>
        <dbReference type="EMBL" id="SFZ85505.1"/>
    </source>
</evidence>
<dbReference type="SUPFAM" id="SSF52799">
    <property type="entry name" value="(Phosphotyrosine protein) phosphatases II"/>
    <property type="match status" value="1"/>
</dbReference>
<name>A0A1K2HZK2_9HYPH</name>